<name>A0A087HCM9_ARAAL</name>
<dbReference type="Proteomes" id="UP000029120">
    <property type="component" value="Chromosome 3"/>
</dbReference>
<evidence type="ECO:0000256" key="1">
    <source>
        <dbReference type="SAM" id="MobiDB-lite"/>
    </source>
</evidence>
<gene>
    <name evidence="2" type="ordered locus">AALP_Aa3g300800</name>
</gene>
<organism evidence="2 3">
    <name type="scientific">Arabis alpina</name>
    <name type="common">Alpine rock-cress</name>
    <dbReference type="NCBI Taxonomy" id="50452"/>
    <lineage>
        <taxon>Eukaryota</taxon>
        <taxon>Viridiplantae</taxon>
        <taxon>Streptophyta</taxon>
        <taxon>Embryophyta</taxon>
        <taxon>Tracheophyta</taxon>
        <taxon>Spermatophyta</taxon>
        <taxon>Magnoliopsida</taxon>
        <taxon>eudicotyledons</taxon>
        <taxon>Gunneridae</taxon>
        <taxon>Pentapetalae</taxon>
        <taxon>rosids</taxon>
        <taxon>malvids</taxon>
        <taxon>Brassicales</taxon>
        <taxon>Brassicaceae</taxon>
        <taxon>Arabideae</taxon>
        <taxon>Arabis</taxon>
    </lineage>
</organism>
<sequence length="52" mass="5946">MATEENPGKITQDYELSEKVDDGVLERNLASDAENDYSDKLKDDQELTSDFY</sequence>
<dbReference type="Gramene" id="KFK39881">
    <property type="protein sequence ID" value="KFK39881"/>
    <property type="gene ID" value="AALP_AA3G300800"/>
</dbReference>
<accession>A0A087HCM9</accession>
<keyword evidence="3" id="KW-1185">Reference proteome</keyword>
<feature type="compositionally biased region" description="Basic and acidic residues" evidence="1">
    <location>
        <begin position="16"/>
        <end position="25"/>
    </location>
</feature>
<feature type="region of interest" description="Disordered" evidence="1">
    <location>
        <begin position="1"/>
        <end position="52"/>
    </location>
</feature>
<proteinExistence type="predicted"/>
<evidence type="ECO:0000313" key="3">
    <source>
        <dbReference type="Proteomes" id="UP000029120"/>
    </source>
</evidence>
<evidence type="ECO:0000313" key="2">
    <source>
        <dbReference type="EMBL" id="KFK39881.1"/>
    </source>
</evidence>
<protein>
    <submittedName>
        <fullName evidence="2">Uncharacterized protein</fullName>
    </submittedName>
</protein>
<dbReference type="EMBL" id="CM002871">
    <property type="protein sequence ID" value="KFK39881.1"/>
    <property type="molecule type" value="Genomic_DNA"/>
</dbReference>
<reference evidence="3" key="1">
    <citation type="journal article" date="2015" name="Nat. Plants">
        <title>Genome expansion of Arabis alpina linked with retrotransposition and reduced symmetric DNA methylation.</title>
        <authorList>
            <person name="Willing E.M."/>
            <person name="Rawat V."/>
            <person name="Mandakova T."/>
            <person name="Maumus F."/>
            <person name="James G.V."/>
            <person name="Nordstroem K.J."/>
            <person name="Becker C."/>
            <person name="Warthmann N."/>
            <person name="Chica C."/>
            <person name="Szarzynska B."/>
            <person name="Zytnicki M."/>
            <person name="Albani M.C."/>
            <person name="Kiefer C."/>
            <person name="Bergonzi S."/>
            <person name="Castaings L."/>
            <person name="Mateos J.L."/>
            <person name="Berns M.C."/>
            <person name="Bujdoso N."/>
            <person name="Piofczyk T."/>
            <person name="de Lorenzo L."/>
            <person name="Barrero-Sicilia C."/>
            <person name="Mateos I."/>
            <person name="Piednoel M."/>
            <person name="Hagmann J."/>
            <person name="Chen-Min-Tao R."/>
            <person name="Iglesias-Fernandez R."/>
            <person name="Schuster S.C."/>
            <person name="Alonso-Blanco C."/>
            <person name="Roudier F."/>
            <person name="Carbonero P."/>
            <person name="Paz-Ares J."/>
            <person name="Davis S.J."/>
            <person name="Pecinka A."/>
            <person name="Quesneville H."/>
            <person name="Colot V."/>
            <person name="Lysak M.A."/>
            <person name="Weigel D."/>
            <person name="Coupland G."/>
            <person name="Schneeberger K."/>
        </authorList>
    </citation>
    <scope>NUCLEOTIDE SEQUENCE [LARGE SCALE GENOMIC DNA]</scope>
    <source>
        <strain evidence="3">cv. Pajares</strain>
    </source>
</reference>
<dbReference type="AlphaFoldDB" id="A0A087HCM9"/>